<evidence type="ECO:0000256" key="1">
    <source>
        <dbReference type="ARBA" id="ARBA00001966"/>
    </source>
</evidence>
<dbReference type="InterPro" id="IPR034457">
    <property type="entry name" value="Organic_radical-activating"/>
</dbReference>
<dbReference type="InterPro" id="IPR007197">
    <property type="entry name" value="rSAM"/>
</dbReference>
<dbReference type="GO" id="GO:0051539">
    <property type="term" value="F:4 iron, 4 sulfur cluster binding"/>
    <property type="evidence" value="ECO:0007669"/>
    <property type="project" value="UniProtKB-KW"/>
</dbReference>
<dbReference type="AlphaFoldDB" id="A0AAW3YS65"/>
<comment type="cofactor">
    <cofactor evidence="1">
        <name>[4Fe-4S] cluster</name>
        <dbReference type="ChEBI" id="CHEBI:49883"/>
    </cofactor>
</comment>
<keyword evidence="2" id="KW-0004">4Fe-4S</keyword>
<dbReference type="GO" id="GO:0004748">
    <property type="term" value="F:ribonucleoside-diphosphate reductase activity, thioredoxin disulfide as acceptor"/>
    <property type="evidence" value="ECO:0007669"/>
    <property type="project" value="TreeGrafter"/>
</dbReference>
<protein>
    <submittedName>
        <fullName evidence="7">Radical SAM protein</fullName>
    </submittedName>
</protein>
<evidence type="ECO:0000256" key="5">
    <source>
        <dbReference type="ARBA" id="ARBA00023004"/>
    </source>
</evidence>
<reference evidence="7" key="1">
    <citation type="submission" date="2020-09" db="EMBL/GenBank/DDBJ databases">
        <authorList>
            <person name="Palma L."/>
            <person name="Caballero P."/>
            <person name="Berry C."/>
            <person name="Del Valle E."/>
        </authorList>
    </citation>
    <scope>NUCLEOTIDE SEQUENCE</scope>
    <source>
        <strain evidence="7">M</strain>
    </source>
</reference>
<proteinExistence type="predicted"/>
<accession>A0AAW3YS65</accession>
<dbReference type="Proteomes" id="UP001193920">
    <property type="component" value="Unassembled WGS sequence"/>
</dbReference>
<dbReference type="PANTHER" id="PTHR30352:SF2">
    <property type="entry name" value="ANAEROBIC RIBONUCLEOSIDE-TRIPHOSPHATE REDUCTASE-ACTIVATING PROTEIN"/>
    <property type="match status" value="1"/>
</dbReference>
<gene>
    <name evidence="7" type="ORF">ID854_10000</name>
</gene>
<dbReference type="InterPro" id="IPR058240">
    <property type="entry name" value="rSAM_sf"/>
</dbReference>
<comment type="caution">
    <text evidence="7">The sequence shown here is derived from an EMBL/GenBank/DDBJ whole genome shotgun (WGS) entry which is preliminary data.</text>
</comment>
<dbReference type="GeneID" id="97123441"/>
<keyword evidence="3" id="KW-0949">S-adenosyl-L-methionine</keyword>
<reference evidence="7" key="2">
    <citation type="journal article" date="2024" name="Toxins">
        <title>Genome Sequence Analysis of Native Xenorhabdus Strains Isolated from Entomopathogenic Nematodes in Argentina.</title>
        <authorList>
            <person name="Palma L."/>
            <person name="Frizzo L."/>
            <person name="Kaiser S."/>
            <person name="Berry C."/>
            <person name="Caballero P."/>
            <person name="Bode H.B."/>
            <person name="Del Valle E.E."/>
        </authorList>
    </citation>
    <scope>NUCLEOTIDE SEQUENCE</scope>
    <source>
        <strain evidence="7">M</strain>
    </source>
</reference>
<keyword evidence="4" id="KW-0479">Metal-binding</keyword>
<dbReference type="SFLD" id="SFLDS00029">
    <property type="entry name" value="Radical_SAM"/>
    <property type="match status" value="1"/>
</dbReference>
<organism evidence="7">
    <name type="scientific">Xenorhabdus szentirmaii</name>
    <dbReference type="NCBI Taxonomy" id="290112"/>
    <lineage>
        <taxon>Bacteria</taxon>
        <taxon>Pseudomonadati</taxon>
        <taxon>Pseudomonadota</taxon>
        <taxon>Gammaproteobacteria</taxon>
        <taxon>Enterobacterales</taxon>
        <taxon>Morganellaceae</taxon>
        <taxon>Xenorhabdus</taxon>
    </lineage>
</organism>
<evidence type="ECO:0000256" key="6">
    <source>
        <dbReference type="ARBA" id="ARBA00023014"/>
    </source>
</evidence>
<dbReference type="EMBL" id="JACXBF010000216">
    <property type="protein sequence ID" value="MBD2800775.1"/>
    <property type="molecule type" value="Genomic_DNA"/>
</dbReference>
<evidence type="ECO:0000313" key="7">
    <source>
        <dbReference type="EMBL" id="MBD2800775.1"/>
    </source>
</evidence>
<evidence type="ECO:0000256" key="4">
    <source>
        <dbReference type="ARBA" id="ARBA00022723"/>
    </source>
</evidence>
<dbReference type="GO" id="GO:0046872">
    <property type="term" value="F:metal ion binding"/>
    <property type="evidence" value="ECO:0007669"/>
    <property type="project" value="UniProtKB-KW"/>
</dbReference>
<dbReference type="Gene3D" id="3.20.20.70">
    <property type="entry name" value="Aldolase class I"/>
    <property type="match status" value="1"/>
</dbReference>
<evidence type="ECO:0000256" key="3">
    <source>
        <dbReference type="ARBA" id="ARBA00022691"/>
    </source>
</evidence>
<dbReference type="RefSeq" id="WP_038235782.1">
    <property type="nucleotide sequence ID" value="NZ_CAWNPE010000001.1"/>
</dbReference>
<dbReference type="InterPro" id="IPR013785">
    <property type="entry name" value="Aldolase_TIM"/>
</dbReference>
<dbReference type="Pfam" id="PF13353">
    <property type="entry name" value="Fer4_12"/>
    <property type="match status" value="1"/>
</dbReference>
<keyword evidence="6" id="KW-0411">Iron-sulfur</keyword>
<dbReference type="PANTHER" id="PTHR30352">
    <property type="entry name" value="PYRUVATE FORMATE-LYASE-ACTIVATING ENZYME"/>
    <property type="match status" value="1"/>
</dbReference>
<name>A0AAW3YS65_9GAMM</name>
<keyword evidence="5" id="KW-0408">Iron</keyword>
<sequence>MEISLSRLHFPVTSLGPGKRIGIWTQGCRIRCKGCMSPDTWRPTQQRMTVSALMAQLMPWLIQADGITISGGEPFDQPDALYALLKTLREHFSGDILVFSGYEYSILKAMSGKAGSGMMDGLIDALVSGPYQQDATQTLRLRGSDNQELHLLTSLGKQRYHAYHQPLNKTDKVLDLALDEQGRVFIAGIPEKGDMERFRALLVQKDHQVTQIKK</sequence>
<dbReference type="SUPFAM" id="SSF102114">
    <property type="entry name" value="Radical SAM enzymes"/>
    <property type="match status" value="1"/>
</dbReference>
<evidence type="ECO:0000256" key="2">
    <source>
        <dbReference type="ARBA" id="ARBA00022485"/>
    </source>
</evidence>